<feature type="compositionally biased region" description="Polar residues" evidence="5">
    <location>
        <begin position="203"/>
        <end position="213"/>
    </location>
</feature>
<dbReference type="GO" id="GO:0004726">
    <property type="term" value="F:non-membrane spanning protein tyrosine phosphatase activity"/>
    <property type="evidence" value="ECO:0007669"/>
    <property type="project" value="InterPro"/>
</dbReference>
<evidence type="ECO:0000313" key="8">
    <source>
        <dbReference type="Ensembl" id="ENSCSRP00000010998.1"/>
    </source>
</evidence>
<feature type="compositionally biased region" description="Polar residues" evidence="5">
    <location>
        <begin position="364"/>
        <end position="374"/>
    </location>
</feature>
<evidence type="ECO:0000256" key="4">
    <source>
        <dbReference type="ARBA" id="ARBA00034734"/>
    </source>
</evidence>
<comment type="similarity">
    <text evidence="4">Belongs to the protein-tyrosine phosphatase family. Non-receptor class 4 subfamily.</text>
</comment>
<keyword evidence="9" id="KW-1185">Reference proteome</keyword>
<dbReference type="GO" id="GO:0005634">
    <property type="term" value="C:nucleus"/>
    <property type="evidence" value="ECO:0007669"/>
    <property type="project" value="TreeGrafter"/>
</dbReference>
<dbReference type="InterPro" id="IPR029021">
    <property type="entry name" value="Prot-tyrosine_phosphatase-like"/>
</dbReference>
<dbReference type="InterPro" id="IPR000242">
    <property type="entry name" value="PTP_cat"/>
</dbReference>
<accession>A0A8C3SDJ1</accession>
<dbReference type="PANTHER" id="PTHR45983">
    <property type="entry name" value="TYROSINE PHOSPHATSE N18, PUTATIVE-RELATED"/>
    <property type="match status" value="1"/>
</dbReference>
<organism evidence="8 9">
    <name type="scientific">Chelydra serpentina</name>
    <name type="common">Snapping turtle</name>
    <name type="synonym">Testudo serpentina</name>
    <dbReference type="NCBI Taxonomy" id="8475"/>
    <lineage>
        <taxon>Eukaryota</taxon>
        <taxon>Metazoa</taxon>
        <taxon>Chordata</taxon>
        <taxon>Craniata</taxon>
        <taxon>Vertebrata</taxon>
        <taxon>Euteleostomi</taxon>
        <taxon>Archelosauria</taxon>
        <taxon>Testudinata</taxon>
        <taxon>Testudines</taxon>
        <taxon>Cryptodira</taxon>
        <taxon>Durocryptodira</taxon>
        <taxon>Americhelydia</taxon>
        <taxon>Chelydroidea</taxon>
        <taxon>Chelydridae</taxon>
        <taxon>Chelydra</taxon>
    </lineage>
</organism>
<feature type="region of interest" description="Disordered" evidence="5">
    <location>
        <begin position="108"/>
        <end position="290"/>
    </location>
</feature>
<dbReference type="SUPFAM" id="SSF52799">
    <property type="entry name" value="(Phosphotyrosine protein) phosphatases II"/>
    <property type="match status" value="1"/>
</dbReference>
<dbReference type="Gene3D" id="3.90.190.10">
    <property type="entry name" value="Protein tyrosine phosphatase superfamily"/>
    <property type="match status" value="1"/>
</dbReference>
<evidence type="ECO:0000256" key="5">
    <source>
        <dbReference type="SAM" id="MobiDB-lite"/>
    </source>
</evidence>
<dbReference type="SMART" id="SM00404">
    <property type="entry name" value="PTPc_motif"/>
    <property type="match status" value="1"/>
</dbReference>
<proteinExistence type="inferred from homology"/>
<reference evidence="8" key="1">
    <citation type="submission" date="2025-08" db="UniProtKB">
        <authorList>
            <consortium name="Ensembl"/>
        </authorList>
    </citation>
    <scope>IDENTIFICATION</scope>
</reference>
<protein>
    <recommendedName>
        <fullName evidence="1">protein-tyrosine-phosphatase</fullName>
        <ecNumber evidence="1">3.1.3.48</ecNumber>
    </recommendedName>
</protein>
<dbReference type="InterPro" id="IPR003595">
    <property type="entry name" value="Tyr_Pase_cat"/>
</dbReference>
<evidence type="ECO:0000256" key="3">
    <source>
        <dbReference type="ARBA" id="ARBA00022912"/>
    </source>
</evidence>
<evidence type="ECO:0000259" key="7">
    <source>
        <dbReference type="PROSITE" id="PS50056"/>
    </source>
</evidence>
<keyword evidence="3" id="KW-0904">Protein phosphatase</keyword>
<dbReference type="Ensembl" id="ENSCSRT00000011406.1">
    <property type="protein sequence ID" value="ENSCSRP00000010998.1"/>
    <property type="gene ID" value="ENSCSRG00000008210.1"/>
</dbReference>
<dbReference type="Pfam" id="PF00102">
    <property type="entry name" value="Y_phosphatase"/>
    <property type="match status" value="1"/>
</dbReference>
<dbReference type="Proteomes" id="UP000694403">
    <property type="component" value="Unplaced"/>
</dbReference>
<evidence type="ECO:0000256" key="1">
    <source>
        <dbReference type="ARBA" id="ARBA00013064"/>
    </source>
</evidence>
<dbReference type="InterPro" id="IPR047170">
    <property type="entry name" value="PTN12/18/22"/>
</dbReference>
<sequence length="390" mass="40738">MIEHVRLTQGGDPAPVCVHCSAGCGRTGVICILEHVRHLLLQQSIPPNFSIFDIVLAMRKQRPSAVQTLEQYEFLYHAVAEMFRSALATTKYENLKENQLPLYDDALSLRRPAPPSKRSSVLRSISVPSEPTPDLPPKMSDTYAVVNKFRRGGGPARSPSRETRPGGGSTEWSPIDPSGFGGLQASYSLPGSPVKHLPPSPSCEYTPNSTSAGDASPRAPPSPCPSAGHGKTPLHSLKPPVSPGQRPPARGGASVGGADSESGHQGSLPSSGGGGGGQGLTEINRGGTWMRNPVNRGCIAGRAETSPCGVVWGCSCPAPEVAASQHRPHCFLFPQPPAPRAMSLLTATRPWTAAPSPPRATVSAIISASGSQKDPVTPRPSGHGSRGPVG</sequence>
<feature type="domain" description="Tyrosine specific protein phosphatases" evidence="7">
    <location>
        <begin position="1"/>
        <end position="73"/>
    </location>
</feature>
<dbReference type="AlphaFoldDB" id="A0A8C3SDJ1"/>
<feature type="region of interest" description="Disordered" evidence="5">
    <location>
        <begin position="352"/>
        <end position="390"/>
    </location>
</feature>
<feature type="compositionally biased region" description="Polar residues" evidence="5">
    <location>
        <begin position="117"/>
        <end position="129"/>
    </location>
</feature>
<dbReference type="PRINTS" id="PR00700">
    <property type="entry name" value="PRTYPHPHTASE"/>
</dbReference>
<feature type="domain" description="Tyrosine-protein phosphatase" evidence="6">
    <location>
        <begin position="1"/>
        <end position="82"/>
    </location>
</feature>
<dbReference type="InterPro" id="IPR016130">
    <property type="entry name" value="Tyr_Pase_AS"/>
</dbReference>
<dbReference type="GO" id="GO:0005737">
    <property type="term" value="C:cytoplasm"/>
    <property type="evidence" value="ECO:0007669"/>
    <property type="project" value="TreeGrafter"/>
</dbReference>
<reference evidence="8" key="2">
    <citation type="submission" date="2025-09" db="UniProtKB">
        <authorList>
            <consortium name="Ensembl"/>
        </authorList>
    </citation>
    <scope>IDENTIFICATION</scope>
</reference>
<dbReference type="PROSITE" id="PS00383">
    <property type="entry name" value="TYR_PHOSPHATASE_1"/>
    <property type="match status" value="1"/>
</dbReference>
<evidence type="ECO:0000259" key="6">
    <source>
        <dbReference type="PROSITE" id="PS50055"/>
    </source>
</evidence>
<keyword evidence="2" id="KW-0378">Hydrolase</keyword>
<evidence type="ECO:0000313" key="9">
    <source>
        <dbReference type="Proteomes" id="UP000694403"/>
    </source>
</evidence>
<dbReference type="InterPro" id="IPR000387">
    <property type="entry name" value="Tyr_Pase_dom"/>
</dbReference>
<dbReference type="PROSITE" id="PS50055">
    <property type="entry name" value="TYR_PHOSPHATASE_PTP"/>
    <property type="match status" value="1"/>
</dbReference>
<dbReference type="PANTHER" id="PTHR45983:SF4">
    <property type="entry name" value="TYROSINE-PROTEIN PHOSPHATASE NON-RECEPTOR TYPE 18"/>
    <property type="match status" value="1"/>
</dbReference>
<name>A0A8C3SDJ1_CHESE</name>
<evidence type="ECO:0000256" key="2">
    <source>
        <dbReference type="ARBA" id="ARBA00022801"/>
    </source>
</evidence>
<dbReference type="PROSITE" id="PS50056">
    <property type="entry name" value="TYR_PHOSPHATASE_2"/>
    <property type="match status" value="1"/>
</dbReference>
<dbReference type="EC" id="3.1.3.48" evidence="1"/>